<dbReference type="InterPro" id="IPR000795">
    <property type="entry name" value="T_Tr_GTP-bd_dom"/>
</dbReference>
<keyword evidence="7 14" id="KW-0548">Nucleotidyltransferase</keyword>
<dbReference type="NCBIfam" id="TIGR02034">
    <property type="entry name" value="CysN"/>
    <property type="match status" value="1"/>
</dbReference>
<comment type="function">
    <text evidence="14">With CysD forms the ATP sulfurylase (ATPS) that catalyzes the adenylation of sulfate producing adenosine 5'-phosphosulfate (APS) and diphosphate, the first enzymatic step in sulfur assimilation pathway. APS synthesis involves the formation of a high-energy phosphoric-sulfuric acid anhydride bond driven by GTP hydrolysis by CysN coupled to ATP hydrolysis by CysD.</text>
</comment>
<feature type="active site" description="Phosphoserine intermediate" evidence="15">
    <location>
        <position position="549"/>
    </location>
</feature>
<dbReference type="EMBL" id="JBAFUR010000009">
    <property type="protein sequence ID" value="MFG1255179.1"/>
    <property type="molecule type" value="Genomic_DNA"/>
</dbReference>
<dbReference type="Pfam" id="PF22594">
    <property type="entry name" value="GTP-eEF1A_C"/>
    <property type="match status" value="1"/>
</dbReference>
<dbReference type="Pfam" id="PF03144">
    <property type="entry name" value="GTP_EFTU_D2"/>
    <property type="match status" value="1"/>
</dbReference>
<evidence type="ECO:0000313" key="18">
    <source>
        <dbReference type="Proteomes" id="UP001604043"/>
    </source>
</evidence>
<feature type="domain" description="Tr-type G" evidence="16">
    <location>
        <begin position="29"/>
        <end position="244"/>
    </location>
</feature>
<proteinExistence type="inferred from homology"/>
<sequence>MSAPLDPVYKTDALIAEDIDKYLDVHEHKTMLRFITCGSVDDGKSTLIGRLLYDSKMIFEDQLAALEADSKKVGTQGQELDFALLVDGLAAEREQGITIDVAYRFFATEKRKFIVADTPGHEQYTRNMVTGASTADLAVILVDARKGVLTQTRRHSYLAHLIGIRNIVLAVNKMDLVGYSREVFEQIVADYRAFATSIGITDFVALPISGFKGDNITTLSPNTPWHSGPTLMAHLESVEIDAAHDAQKPFRMAVQWVNRPNLDFRGFAGLISSGTVKPGDAIRVLPSGKTSTVARIVTLDGDLAEAVAGQSVTLCLADEIDCSRGDVIAAAEAPVQAADQFEAVIVWMDEQPMLPGRPYWLKLGTQTVSATITEPKYQVNVNNMDHLAAKTLELNAIGSCNIATDRRIPFEPYGENRELGGFILIDKMTNATVGAGMIHFALRRSDNVHWQATDISREHHAALKNQKPAVVWLTGLSGAGKSTIANLVEKKLARMNRHTFLLDGDNVRHGLNKDLGFTAADRVENIRRVGEVAKLMTDAGLIVITAFISPFRAERDMVRGMMQPGEFFEVFIDTPLAEAERRDVKGLYKKARAGQLKNFTGIDSPYEAPAAPELRVDTTAMDAEAAAEAIVRMLIP</sequence>
<dbReference type="InterPro" id="IPR009001">
    <property type="entry name" value="Transl_elong_EF1A/Init_IF2_C"/>
</dbReference>
<dbReference type="InterPro" id="IPR054696">
    <property type="entry name" value="GTP-eEF1A_C"/>
</dbReference>
<keyword evidence="9 14" id="KW-0067">ATP-binding</keyword>
<evidence type="ECO:0000256" key="13">
    <source>
        <dbReference type="ARBA" id="ARBA00049370"/>
    </source>
</evidence>
<keyword evidence="10 14" id="KW-0342">GTP-binding</keyword>
<evidence type="ECO:0000256" key="11">
    <source>
        <dbReference type="ARBA" id="ARBA00023268"/>
    </source>
</evidence>
<dbReference type="InterPro" id="IPR031157">
    <property type="entry name" value="G_TR_CS"/>
</dbReference>
<dbReference type="CDD" id="cd04166">
    <property type="entry name" value="CysN_ATPS"/>
    <property type="match status" value="1"/>
</dbReference>
<dbReference type="EC" id="2.7.7.4" evidence="14"/>
<comment type="catalytic activity">
    <reaction evidence="13 14">
        <text>sulfate + ATP + H(+) = adenosine 5'-phosphosulfate + diphosphate</text>
        <dbReference type="Rhea" id="RHEA:18133"/>
        <dbReference type="ChEBI" id="CHEBI:15378"/>
        <dbReference type="ChEBI" id="CHEBI:16189"/>
        <dbReference type="ChEBI" id="CHEBI:30616"/>
        <dbReference type="ChEBI" id="CHEBI:33019"/>
        <dbReference type="ChEBI" id="CHEBI:58243"/>
        <dbReference type="EC" id="2.7.7.4"/>
    </reaction>
</comment>
<feature type="binding site" evidence="14">
    <location>
        <begin position="38"/>
        <end position="45"/>
    </location>
    <ligand>
        <name>GTP</name>
        <dbReference type="ChEBI" id="CHEBI:37565"/>
    </ligand>
</feature>
<comment type="similarity">
    <text evidence="15">Belongs to the APS kinase family.</text>
</comment>
<dbReference type="CDD" id="cd03695">
    <property type="entry name" value="CysN_NodQ_II"/>
    <property type="match status" value="1"/>
</dbReference>
<comment type="function">
    <text evidence="12">Proposed to provide activated sulfate for transfer to Nod factor. ATP sulfurylase may be the GTPase, regulating ATP sulfurylase activity.</text>
</comment>
<accession>A0ABW6ZQC8</accession>
<evidence type="ECO:0000256" key="8">
    <source>
        <dbReference type="ARBA" id="ARBA00022741"/>
    </source>
</evidence>
<dbReference type="RefSeq" id="WP_394010152.1">
    <property type="nucleotide sequence ID" value="NZ_JBAFUR010000009.1"/>
</dbReference>
<dbReference type="InterPro" id="IPR044139">
    <property type="entry name" value="CysN_NoDQ_III"/>
</dbReference>
<dbReference type="InterPro" id="IPR009000">
    <property type="entry name" value="Transl_B-barrel_sf"/>
</dbReference>
<dbReference type="InterPro" id="IPR002891">
    <property type="entry name" value="APS"/>
</dbReference>
<dbReference type="EC" id="2.7.1.25" evidence="15"/>
<dbReference type="Pfam" id="PF01583">
    <property type="entry name" value="APS_kinase"/>
    <property type="match status" value="1"/>
</dbReference>
<comment type="caution">
    <text evidence="17">The sequence shown here is derived from an EMBL/GenBank/DDBJ whole genome shotgun (WGS) entry which is preliminary data.</text>
</comment>
<comment type="pathway">
    <text evidence="14">Sulfur metabolism; hydrogen sulfide biosynthesis; sulfite from sulfate: step 1/3.</text>
</comment>
<dbReference type="NCBIfam" id="NF003013">
    <property type="entry name" value="PRK03846.1"/>
    <property type="match status" value="1"/>
</dbReference>
<keyword evidence="15" id="KW-0418">Kinase</keyword>
<dbReference type="SUPFAM" id="SSF50465">
    <property type="entry name" value="EF-Tu/eEF-1alpha/eIF2-gamma C-terminal domain"/>
    <property type="match status" value="1"/>
</dbReference>
<dbReference type="HAMAP" id="MF_00062">
    <property type="entry name" value="Sulf_adenylyltr_sub1"/>
    <property type="match status" value="1"/>
</dbReference>
<dbReference type="InterPro" id="IPR044138">
    <property type="entry name" value="CysN_II"/>
</dbReference>
<evidence type="ECO:0000256" key="5">
    <source>
        <dbReference type="ARBA" id="ARBA00011760"/>
    </source>
</evidence>
<reference evidence="17 18" key="1">
    <citation type="submission" date="2024-02" db="EMBL/GenBank/DDBJ databases">
        <title>Expansion and revision of Xanthobacter and proposal of Roseixanthobacter gen. nov.</title>
        <authorList>
            <person name="Soltysiak M.P.M."/>
            <person name="Jalihal A."/>
            <person name="Ory A."/>
            <person name="Chrisophersen C."/>
            <person name="Lee A.D."/>
            <person name="Boulton J."/>
            <person name="Springer M."/>
        </authorList>
    </citation>
    <scope>NUCLEOTIDE SEQUENCE [LARGE SCALE GENOMIC DNA]</scope>
    <source>
        <strain evidence="17 18">CB5</strain>
    </source>
</reference>
<dbReference type="PRINTS" id="PR00315">
    <property type="entry name" value="ELONGATNFCT"/>
</dbReference>
<organism evidence="17 18">
    <name type="scientific">Xanthobacter aminoxidans</name>
    <dbReference type="NCBI Taxonomy" id="186280"/>
    <lineage>
        <taxon>Bacteria</taxon>
        <taxon>Pseudomonadati</taxon>
        <taxon>Pseudomonadota</taxon>
        <taxon>Alphaproteobacteria</taxon>
        <taxon>Hyphomicrobiales</taxon>
        <taxon>Xanthobacteraceae</taxon>
        <taxon>Xanthobacter</taxon>
    </lineage>
</organism>
<dbReference type="PROSITE" id="PS00301">
    <property type="entry name" value="G_TR_1"/>
    <property type="match status" value="1"/>
</dbReference>
<evidence type="ECO:0000256" key="6">
    <source>
        <dbReference type="ARBA" id="ARBA00022679"/>
    </source>
</evidence>
<comment type="pathway">
    <text evidence="15">Sulfur metabolism; hydrogen sulfide biosynthesis; sulfite from sulfate: step 2/3.</text>
</comment>
<evidence type="ECO:0000256" key="4">
    <source>
        <dbReference type="ARBA" id="ARBA00007237"/>
    </source>
</evidence>
<evidence type="ECO:0000256" key="2">
    <source>
        <dbReference type="ARBA" id="ARBA00002357"/>
    </source>
</evidence>
<evidence type="ECO:0000256" key="7">
    <source>
        <dbReference type="ARBA" id="ARBA00022695"/>
    </source>
</evidence>
<dbReference type="NCBIfam" id="NF004035">
    <property type="entry name" value="PRK05506.1"/>
    <property type="match status" value="1"/>
</dbReference>
<dbReference type="NCBIfam" id="NF003478">
    <property type="entry name" value="PRK05124.1"/>
    <property type="match status" value="1"/>
</dbReference>
<feature type="binding site" evidence="14">
    <location>
        <begin position="117"/>
        <end position="121"/>
    </location>
    <ligand>
        <name>GTP</name>
        <dbReference type="ChEBI" id="CHEBI:37565"/>
    </ligand>
</feature>
<dbReference type="SUPFAM" id="SSF52540">
    <property type="entry name" value="P-loop containing nucleoside triphosphate hydrolases"/>
    <property type="match status" value="2"/>
</dbReference>
<dbReference type="PANTHER" id="PTHR23115">
    <property type="entry name" value="TRANSLATION FACTOR"/>
    <property type="match status" value="1"/>
</dbReference>
<feature type="binding site" evidence="14">
    <location>
        <begin position="172"/>
        <end position="175"/>
    </location>
    <ligand>
        <name>GTP</name>
        <dbReference type="ChEBI" id="CHEBI:37565"/>
    </ligand>
</feature>
<dbReference type="Pfam" id="PF00009">
    <property type="entry name" value="GTP_EFTU"/>
    <property type="match status" value="1"/>
</dbReference>
<dbReference type="PROSITE" id="PS51722">
    <property type="entry name" value="G_TR_2"/>
    <property type="match status" value="1"/>
</dbReference>
<comment type="subunit">
    <text evidence="14">Heterodimer composed of CysD, the smaller subunit, and CysN.</text>
</comment>
<dbReference type="GO" id="GO:0004781">
    <property type="term" value="F:sulfate adenylyltransferase (ATP) activity"/>
    <property type="evidence" value="ECO:0007669"/>
    <property type="project" value="UniProtKB-EC"/>
</dbReference>
<evidence type="ECO:0000259" key="16">
    <source>
        <dbReference type="PROSITE" id="PS51722"/>
    </source>
</evidence>
<dbReference type="HAMAP" id="MF_00065">
    <property type="entry name" value="Adenylyl_sulf_kinase"/>
    <property type="match status" value="1"/>
</dbReference>
<keyword evidence="6 14" id="KW-0808">Transferase</keyword>
<comment type="similarity">
    <text evidence="14">Belongs to the TRAFAC class translation factor GTPase superfamily. Classic translation factor GTPase family. CysN/NodQ subfamily.</text>
</comment>
<comment type="similarity">
    <text evidence="3">In the C-terminal section; belongs to the APS kinase family.</text>
</comment>
<comment type="catalytic activity">
    <reaction evidence="1 15">
        <text>adenosine 5'-phosphosulfate + ATP = 3'-phosphoadenylyl sulfate + ADP + H(+)</text>
        <dbReference type="Rhea" id="RHEA:24152"/>
        <dbReference type="ChEBI" id="CHEBI:15378"/>
        <dbReference type="ChEBI" id="CHEBI:30616"/>
        <dbReference type="ChEBI" id="CHEBI:58243"/>
        <dbReference type="ChEBI" id="CHEBI:58339"/>
        <dbReference type="ChEBI" id="CHEBI:456216"/>
        <dbReference type="EC" id="2.7.1.25"/>
    </reaction>
</comment>
<evidence type="ECO:0000256" key="1">
    <source>
        <dbReference type="ARBA" id="ARBA00001823"/>
    </source>
</evidence>
<dbReference type="CDD" id="cd02027">
    <property type="entry name" value="APSK"/>
    <property type="match status" value="1"/>
</dbReference>
<gene>
    <name evidence="14 17" type="primary">cysN</name>
    <name evidence="15" type="synonym">cysC</name>
    <name evidence="17" type="ORF">V5F30_23420</name>
</gene>
<dbReference type="Gene3D" id="3.40.50.300">
    <property type="entry name" value="P-loop containing nucleotide triphosphate hydrolases"/>
    <property type="match status" value="2"/>
</dbReference>
<evidence type="ECO:0000256" key="3">
    <source>
        <dbReference type="ARBA" id="ARBA00005438"/>
    </source>
</evidence>
<keyword evidence="15" id="KW-0597">Phosphoprotein</keyword>
<dbReference type="InterPro" id="IPR011779">
    <property type="entry name" value="SO4_adenylTrfase_lsu"/>
</dbReference>
<dbReference type="InterPro" id="IPR004161">
    <property type="entry name" value="EFTu-like_2"/>
</dbReference>
<name>A0ABW6ZQC8_9HYPH</name>
<evidence type="ECO:0000256" key="14">
    <source>
        <dbReference type="HAMAP-Rule" id="MF_00062"/>
    </source>
</evidence>
<protein>
    <recommendedName>
        <fullName evidence="14 15">Multifunctional fusion protein</fullName>
    </recommendedName>
    <domain>
        <recommendedName>
            <fullName evidence="14">Sulfate adenylyltransferase subunit 1</fullName>
            <ecNumber evidence="14">2.7.7.4</ecNumber>
        </recommendedName>
        <alternativeName>
            <fullName evidence="14">ATP-sulfurylase large subunit</fullName>
        </alternativeName>
        <alternativeName>
            <fullName evidence="14">Sulfate adenylate transferase</fullName>
            <shortName evidence="14">SAT</shortName>
        </alternativeName>
    </domain>
    <domain>
        <recommendedName>
            <fullName evidence="15">Adenylyl-sulfate kinase</fullName>
            <ecNumber evidence="15">2.7.1.25</ecNumber>
        </recommendedName>
        <alternativeName>
            <fullName evidence="15">APS kinase</fullName>
        </alternativeName>
        <alternativeName>
            <fullName evidence="15">ATP adenosine-5'-phosphosulfate 3'-phosphotransferase</fullName>
        </alternativeName>
        <alternativeName>
            <fullName evidence="15">Adenosine-5'-phosphosulfate kinase</fullName>
        </alternativeName>
    </domain>
</protein>
<comment type="function">
    <text evidence="15">Catalyzes the synthesis of activated sulfate.</text>
</comment>
<feature type="binding site" evidence="15">
    <location>
        <begin position="475"/>
        <end position="482"/>
    </location>
    <ligand>
        <name>ATP</name>
        <dbReference type="ChEBI" id="CHEBI:30616"/>
    </ligand>
</feature>
<evidence type="ECO:0000256" key="9">
    <source>
        <dbReference type="ARBA" id="ARBA00022840"/>
    </source>
</evidence>
<dbReference type="InterPro" id="IPR027417">
    <property type="entry name" value="P-loop_NTPase"/>
</dbReference>
<dbReference type="Gene3D" id="2.40.30.10">
    <property type="entry name" value="Translation factors"/>
    <property type="match status" value="2"/>
</dbReference>
<evidence type="ECO:0000313" key="17">
    <source>
        <dbReference type="EMBL" id="MFG1255179.1"/>
    </source>
</evidence>
<dbReference type="Proteomes" id="UP001604043">
    <property type="component" value="Unassembled WGS sequence"/>
</dbReference>
<dbReference type="InterPro" id="IPR050100">
    <property type="entry name" value="TRAFAC_GTPase_members"/>
</dbReference>
<dbReference type="CDD" id="cd04095">
    <property type="entry name" value="CysN_NoDQ_III"/>
    <property type="match status" value="1"/>
</dbReference>
<comment type="similarity">
    <text evidence="4">In the N-terminal section; belongs to the TRAFAC class translation factor GTPase superfamily. Classic translation factor GTPase family. CysN/NodQ subfamily.</text>
</comment>
<evidence type="ECO:0000256" key="10">
    <source>
        <dbReference type="ARBA" id="ARBA00023134"/>
    </source>
</evidence>
<keyword evidence="18" id="KW-1185">Reference proteome</keyword>
<dbReference type="SUPFAM" id="SSF50447">
    <property type="entry name" value="Translation proteins"/>
    <property type="match status" value="1"/>
</dbReference>
<dbReference type="NCBIfam" id="TIGR00455">
    <property type="entry name" value="apsK"/>
    <property type="match status" value="1"/>
</dbReference>
<comment type="function">
    <text evidence="2">APS kinase catalyzes the synthesis of activated sulfate.</text>
</comment>
<comment type="subunit">
    <text evidence="5">Sulfate-activating enzymes, NodP and NodQ, may be physically associated.</text>
</comment>
<keyword evidence="8 14" id="KW-0547">Nucleotide-binding</keyword>
<dbReference type="InterPro" id="IPR059117">
    <property type="entry name" value="APS_kinase_dom"/>
</dbReference>
<dbReference type="InterPro" id="IPR041757">
    <property type="entry name" value="CysN_GTP-bd"/>
</dbReference>
<keyword evidence="11" id="KW-0511">Multifunctional enzyme</keyword>
<evidence type="ECO:0000256" key="12">
    <source>
        <dbReference type="ARBA" id="ARBA00024872"/>
    </source>
</evidence>
<evidence type="ECO:0000256" key="15">
    <source>
        <dbReference type="HAMAP-Rule" id="MF_00065"/>
    </source>
</evidence>